<reference evidence="2 3" key="1">
    <citation type="submission" date="2018-12" db="EMBL/GenBank/DDBJ databases">
        <title>Persistence of Moraxella catarrhalis in Chronic Obstructive Pulmonary Disease and Regulation of the Hag/MID Adhesin.</title>
        <authorList>
            <person name="Murphy T."/>
            <person name="Zhao X."/>
            <person name="Vyas G."/>
            <person name="Aluvathingal J."/>
            <person name="Nadendla S."/>
            <person name="Tallon L."/>
            <person name="Tettelin H."/>
        </authorList>
    </citation>
    <scope>NUCLEOTIDE SEQUENCE [LARGE SCALE GENOMIC DNA]</scope>
    <source>
        <strain evidence="2 3">46P58B1</strain>
    </source>
</reference>
<evidence type="ECO:0000313" key="2">
    <source>
        <dbReference type="EMBL" id="AZQ94146.1"/>
    </source>
</evidence>
<protein>
    <submittedName>
        <fullName evidence="2">Uncharacterized protein</fullName>
    </submittedName>
</protein>
<proteinExistence type="predicted"/>
<organism evidence="2 3">
    <name type="scientific">Moraxella catarrhalis</name>
    <name type="common">Branhamella catarrhalis</name>
    <dbReference type="NCBI Taxonomy" id="480"/>
    <lineage>
        <taxon>Bacteria</taxon>
        <taxon>Pseudomonadati</taxon>
        <taxon>Pseudomonadota</taxon>
        <taxon>Gammaproteobacteria</taxon>
        <taxon>Moraxellales</taxon>
        <taxon>Moraxellaceae</taxon>
        <taxon>Moraxella</taxon>
    </lineage>
</organism>
<feature type="region of interest" description="Disordered" evidence="1">
    <location>
        <begin position="27"/>
        <end position="47"/>
    </location>
</feature>
<sequence length="47" mass="5115">MLAKMDVYMMKYNKNYAYARSNVTSAGSSTIKTTGDTANITTEGSNL</sequence>
<gene>
    <name evidence="2" type="ORF">EJK53_0837</name>
</gene>
<dbReference type="EMBL" id="CP034662">
    <property type="protein sequence ID" value="AZQ94146.1"/>
    <property type="molecule type" value="Genomic_DNA"/>
</dbReference>
<accession>A0A3Q9GH73</accession>
<evidence type="ECO:0000256" key="1">
    <source>
        <dbReference type="SAM" id="MobiDB-lite"/>
    </source>
</evidence>
<dbReference type="AlphaFoldDB" id="A0A3Q9GH73"/>
<evidence type="ECO:0000313" key="3">
    <source>
        <dbReference type="Proteomes" id="UP000280228"/>
    </source>
</evidence>
<name>A0A3Q9GH73_MORCA</name>
<dbReference type="Proteomes" id="UP000280228">
    <property type="component" value="Chromosome"/>
</dbReference>